<evidence type="ECO:0000256" key="4">
    <source>
        <dbReference type="ARBA" id="ARBA00022970"/>
    </source>
</evidence>
<evidence type="ECO:0000313" key="9">
    <source>
        <dbReference type="EMBL" id="MBM7658768.1"/>
    </source>
</evidence>
<feature type="transmembrane region" description="Helical" evidence="7">
    <location>
        <begin position="211"/>
        <end position="235"/>
    </location>
</feature>
<dbReference type="Pfam" id="PF00324">
    <property type="entry name" value="AA_permease"/>
    <property type="match status" value="1"/>
</dbReference>
<feature type="transmembrane region" description="Helical" evidence="7">
    <location>
        <begin position="432"/>
        <end position="450"/>
    </location>
</feature>
<dbReference type="RefSeq" id="WP_205007322.1">
    <property type="nucleotide sequence ID" value="NZ_CBCRXA010000023.1"/>
</dbReference>
<dbReference type="InterPro" id="IPR004841">
    <property type="entry name" value="AA-permease/SLC12A_dom"/>
</dbReference>
<dbReference type="EMBL" id="JAFBEV010000023">
    <property type="protein sequence ID" value="MBM7658768.1"/>
    <property type="molecule type" value="Genomic_DNA"/>
</dbReference>
<dbReference type="PIRSF" id="PIRSF006060">
    <property type="entry name" value="AA_transporter"/>
    <property type="match status" value="1"/>
</dbReference>
<keyword evidence="6 7" id="KW-0472">Membrane</keyword>
<feature type="transmembrane region" description="Helical" evidence="7">
    <location>
        <begin position="247"/>
        <end position="270"/>
    </location>
</feature>
<dbReference type="Gene3D" id="1.20.1740.10">
    <property type="entry name" value="Amino acid/polyamine transporter I"/>
    <property type="match status" value="1"/>
</dbReference>
<reference evidence="9 10" key="1">
    <citation type="submission" date="2021-01" db="EMBL/GenBank/DDBJ databases">
        <title>Genomic Encyclopedia of Type Strains, Phase IV (KMG-IV): sequencing the most valuable type-strain genomes for metagenomic binning, comparative biology and taxonomic classification.</title>
        <authorList>
            <person name="Goeker M."/>
        </authorList>
    </citation>
    <scope>NUCLEOTIDE SEQUENCE [LARGE SCALE GENOMIC DNA]</scope>
    <source>
        <strain evidence="9 10">DSM 100968</strain>
    </source>
</reference>
<sequence length="461" mass="50814">MKRIDHPIMTRVSQQARKNSRLGQEASIRWWQLALIGISSVIGAGFFLGSSLSIHAAGASVLIGYLISGITALTVFSSLAEMTVNDPERGSFRTYAKKAYGSGFAFVFGWIYWFAGLLIVSSEITALATFTRFWFPHVPLWLLCILFAAVGTGIVLSGVKNFGTIESFFAIIKTSALIAFLLFALIIFLKGSNLPPRLHSPFQSGLFPNGFFGLWQSLIVTLLSFGGIEIVGLTADRCRTDKEVLQAGFSMIGVLLAIYLSSLAAILALAKFPQIDPNQSPFVTALAIVRVPYIDSMFNLIILTAAFSTMLGALYSMTTILGALADDDAAPRFLKNHKSQQKRCLAVTFLLLIVLISSSYFLPKTVYEYLATAAGTMLLLNWLNILLSNLKNRKNYHGLHWRLKFQPFFACFGILIILFSICGALFNDHQRVSVLLSVSMLSALSFIYLLRKKAHGNKEQI</sequence>
<feature type="transmembrane region" description="Helical" evidence="7">
    <location>
        <begin position="54"/>
        <end position="79"/>
    </location>
</feature>
<feature type="domain" description="Amino acid permease/ SLC12A" evidence="8">
    <location>
        <begin position="34"/>
        <end position="449"/>
    </location>
</feature>
<evidence type="ECO:0000259" key="8">
    <source>
        <dbReference type="Pfam" id="PF00324"/>
    </source>
</evidence>
<feature type="transmembrane region" description="Helical" evidence="7">
    <location>
        <begin position="140"/>
        <end position="159"/>
    </location>
</feature>
<gene>
    <name evidence="9" type="ORF">JOC27_002230</name>
</gene>
<organism evidence="9 10">
    <name type="scientific">Sporolactobacillus spathodeae</name>
    <dbReference type="NCBI Taxonomy" id="1465502"/>
    <lineage>
        <taxon>Bacteria</taxon>
        <taxon>Bacillati</taxon>
        <taxon>Bacillota</taxon>
        <taxon>Bacilli</taxon>
        <taxon>Bacillales</taxon>
        <taxon>Sporolactobacillaceae</taxon>
        <taxon>Sporolactobacillus</taxon>
    </lineage>
</organism>
<accession>A0ABS2QAL7</accession>
<keyword evidence="4" id="KW-0029">Amino-acid transport</keyword>
<evidence type="ECO:0000256" key="3">
    <source>
        <dbReference type="ARBA" id="ARBA00022692"/>
    </source>
</evidence>
<feature type="transmembrane region" description="Helical" evidence="7">
    <location>
        <begin position="408"/>
        <end position="426"/>
    </location>
</feature>
<evidence type="ECO:0000256" key="6">
    <source>
        <dbReference type="ARBA" id="ARBA00023136"/>
    </source>
</evidence>
<keyword evidence="3 7" id="KW-0812">Transmembrane</keyword>
<evidence type="ECO:0000313" key="10">
    <source>
        <dbReference type="Proteomes" id="UP000823201"/>
    </source>
</evidence>
<feature type="transmembrane region" description="Helical" evidence="7">
    <location>
        <begin position="171"/>
        <end position="191"/>
    </location>
</feature>
<dbReference type="PROSITE" id="PS00218">
    <property type="entry name" value="AMINO_ACID_PERMEASE_1"/>
    <property type="match status" value="1"/>
</dbReference>
<feature type="transmembrane region" description="Helical" evidence="7">
    <location>
        <begin position="99"/>
        <end position="120"/>
    </location>
</feature>
<evidence type="ECO:0000256" key="5">
    <source>
        <dbReference type="ARBA" id="ARBA00022989"/>
    </source>
</evidence>
<protein>
    <submittedName>
        <fullName evidence="9">L-asparagine transporter-like permease</fullName>
    </submittedName>
</protein>
<keyword evidence="5 7" id="KW-1133">Transmembrane helix</keyword>
<proteinExistence type="predicted"/>
<comment type="caution">
    <text evidence="9">The sequence shown here is derived from an EMBL/GenBank/DDBJ whole genome shotgun (WGS) entry which is preliminary data.</text>
</comment>
<dbReference type="PANTHER" id="PTHR43495">
    <property type="entry name" value="GABA PERMEASE"/>
    <property type="match status" value="1"/>
</dbReference>
<keyword evidence="10" id="KW-1185">Reference proteome</keyword>
<evidence type="ECO:0000256" key="1">
    <source>
        <dbReference type="ARBA" id="ARBA00004141"/>
    </source>
</evidence>
<comment type="subcellular location">
    <subcellularLocation>
        <location evidence="1">Membrane</location>
        <topology evidence="1">Multi-pass membrane protein</topology>
    </subcellularLocation>
</comment>
<evidence type="ECO:0000256" key="2">
    <source>
        <dbReference type="ARBA" id="ARBA00022448"/>
    </source>
</evidence>
<dbReference type="PANTHER" id="PTHR43495:SF5">
    <property type="entry name" value="GAMMA-AMINOBUTYRIC ACID PERMEASE"/>
    <property type="match status" value="1"/>
</dbReference>
<feature type="transmembrane region" description="Helical" evidence="7">
    <location>
        <begin position="30"/>
        <end position="48"/>
    </location>
</feature>
<evidence type="ECO:0000256" key="7">
    <source>
        <dbReference type="SAM" id="Phobius"/>
    </source>
</evidence>
<feature type="transmembrane region" description="Helical" evidence="7">
    <location>
        <begin position="344"/>
        <end position="363"/>
    </location>
</feature>
<feature type="transmembrane region" description="Helical" evidence="7">
    <location>
        <begin position="369"/>
        <end position="387"/>
    </location>
</feature>
<name>A0ABS2QAL7_9BACL</name>
<keyword evidence="2" id="KW-0813">Transport</keyword>
<feature type="transmembrane region" description="Helical" evidence="7">
    <location>
        <begin position="300"/>
        <end position="324"/>
    </location>
</feature>
<dbReference type="InterPro" id="IPR004840">
    <property type="entry name" value="Amino_acid_permease_CS"/>
</dbReference>
<dbReference type="Proteomes" id="UP000823201">
    <property type="component" value="Unassembled WGS sequence"/>
</dbReference>